<dbReference type="eggNOG" id="COG3741">
    <property type="taxonomic scope" value="Bacteria"/>
</dbReference>
<dbReference type="Pfam" id="PF05013">
    <property type="entry name" value="FGase"/>
    <property type="match status" value="1"/>
</dbReference>
<dbReference type="GO" id="GO:0016787">
    <property type="term" value="F:hydrolase activity"/>
    <property type="evidence" value="ECO:0007669"/>
    <property type="project" value="UniProtKB-KW"/>
</dbReference>
<reference evidence="1 2" key="1">
    <citation type="journal article" date="2008" name="BMC Genomics">
        <title>The missing link: Bordetella petrii is endowed with both the metabolic versatility of environmental bacteria and virulence traits of pathogenic Bordetellae.</title>
        <authorList>
            <person name="Gross R."/>
            <person name="Guzman C.A."/>
            <person name="Sebaihia M."/>
            <person name="Martins Dos Santos V.A."/>
            <person name="Pieper D.H."/>
            <person name="Koebnik R."/>
            <person name="Lechner M."/>
            <person name="Bartels D."/>
            <person name="Buhrmester J."/>
            <person name="Choudhuri J.V."/>
            <person name="Ebensen T."/>
            <person name="Gaigalat L."/>
            <person name="Herrmann S."/>
            <person name="Khachane A.N."/>
            <person name="Larisch C."/>
            <person name="Link S."/>
            <person name="Linke B."/>
            <person name="Meyer F."/>
            <person name="Mormann S."/>
            <person name="Nakunst D."/>
            <person name="Rueckert C."/>
            <person name="Schneiker-Bekel S."/>
            <person name="Schulze K."/>
            <person name="Vorhoelter F.J."/>
            <person name="Yevsa T."/>
            <person name="Engle J.T."/>
            <person name="Goldman W.E."/>
            <person name="Puehler A."/>
            <person name="Goebel U.B."/>
            <person name="Goesmann A."/>
            <person name="Bloecker H."/>
            <person name="Kaiser O."/>
            <person name="Martinez-Arias R."/>
        </authorList>
    </citation>
    <scope>NUCLEOTIDE SEQUENCE [LARGE SCALE GENOMIC DNA]</scope>
    <source>
        <strain evidence="2">ATCC BAA-461 / DSM 12804 / CCUG 43448 / CIP 107267 / Se-1111R</strain>
    </source>
</reference>
<dbReference type="AlphaFoldDB" id="A9IQL5"/>
<dbReference type="KEGG" id="bpt:Bpet2730"/>
<organism evidence="1 2">
    <name type="scientific">Bordetella petrii (strain ATCC BAA-461 / DSM 12804 / CCUG 43448 / CIP 107267 / Se-1111R)</name>
    <dbReference type="NCBI Taxonomy" id="340100"/>
    <lineage>
        <taxon>Bacteria</taxon>
        <taxon>Pseudomonadati</taxon>
        <taxon>Pseudomonadota</taxon>
        <taxon>Betaproteobacteria</taxon>
        <taxon>Burkholderiales</taxon>
        <taxon>Alcaligenaceae</taxon>
        <taxon>Bordetella</taxon>
    </lineage>
</organism>
<protein>
    <submittedName>
        <fullName evidence="1">Hydrolase</fullName>
    </submittedName>
</protein>
<proteinExistence type="predicted"/>
<sequence>MLYRYPMLINEPLSYRLALPAGYPEASAALVLDSPHSGTTYPPDFAPSVPFAALRTAEDTWVDDLWGDAVDMGVPLIAAAFPRAYIDANRSLEEIDPQLLEQPWPEPLPESPKVKLGKGLIWRMLDDGTPLYDRKLSLDEVRHRIDACWKPYHAQVARLIDQAHARHGKSWHINCHSMPSVAGIYATDKPGLVHPDFVLGDRDGSTSDPAFREFVAAWLRERGYDVTVNDPYKGVELVRAYGRPAEGRHSLQVEINRKLYMDETTLRPSAGYARLKSDLRGLTAALLDWTRAQTA</sequence>
<dbReference type="Gene3D" id="3.40.630.40">
    <property type="entry name" value="Zn-dependent exopeptidases"/>
    <property type="match status" value="1"/>
</dbReference>
<dbReference type="EMBL" id="AM902716">
    <property type="protein sequence ID" value="CAP43072.1"/>
    <property type="molecule type" value="Genomic_DNA"/>
</dbReference>
<dbReference type="SUPFAM" id="SSF53187">
    <property type="entry name" value="Zn-dependent exopeptidases"/>
    <property type="match status" value="1"/>
</dbReference>
<evidence type="ECO:0000313" key="2">
    <source>
        <dbReference type="Proteomes" id="UP000001225"/>
    </source>
</evidence>
<dbReference type="InterPro" id="IPR007709">
    <property type="entry name" value="N-FG_amidohydro"/>
</dbReference>
<dbReference type="STRING" id="94624.Bpet2730"/>
<keyword evidence="1" id="KW-0378">Hydrolase</keyword>
<name>A9IQL5_BORPD</name>
<accession>A9IQL5</accession>
<keyword evidence="2" id="KW-1185">Reference proteome</keyword>
<dbReference type="Proteomes" id="UP000001225">
    <property type="component" value="Chromosome"/>
</dbReference>
<evidence type="ECO:0000313" key="1">
    <source>
        <dbReference type="EMBL" id="CAP43072.1"/>
    </source>
</evidence>
<gene>
    <name evidence="1" type="ordered locus">Bpet2730</name>
</gene>